<keyword evidence="1" id="KW-0040">ANK repeat</keyword>
<name>A0ABR1TIP6_9PEZI</name>
<dbReference type="Gene3D" id="1.25.40.20">
    <property type="entry name" value="Ankyrin repeat-containing domain"/>
    <property type="match status" value="1"/>
</dbReference>
<dbReference type="SUPFAM" id="SSF48403">
    <property type="entry name" value="Ankyrin repeat"/>
    <property type="match status" value="1"/>
</dbReference>
<comment type="caution">
    <text evidence="3">The sequence shown here is derived from an EMBL/GenBank/DDBJ whole genome shotgun (WGS) entry which is preliminary data.</text>
</comment>
<proteinExistence type="predicted"/>
<protein>
    <recommendedName>
        <fullName evidence="2">GPI inositol-deacylase winged helix domain-containing protein</fullName>
    </recommendedName>
</protein>
<dbReference type="InterPro" id="IPR054471">
    <property type="entry name" value="GPIID_WHD"/>
</dbReference>
<dbReference type="EMBL" id="JAQQWM010000009">
    <property type="protein sequence ID" value="KAK8045815.1"/>
    <property type="molecule type" value="Genomic_DNA"/>
</dbReference>
<reference evidence="3 4" key="1">
    <citation type="submission" date="2023-01" db="EMBL/GenBank/DDBJ databases">
        <title>Analysis of 21 Apiospora genomes using comparative genomics revels a genus with tremendous synthesis potential of carbohydrate active enzymes and secondary metabolites.</title>
        <authorList>
            <person name="Sorensen T."/>
        </authorList>
    </citation>
    <scope>NUCLEOTIDE SEQUENCE [LARGE SCALE GENOMIC DNA]</scope>
    <source>
        <strain evidence="3 4">CBS 83171</strain>
    </source>
</reference>
<dbReference type="InterPro" id="IPR002110">
    <property type="entry name" value="Ankyrin_rpt"/>
</dbReference>
<gene>
    <name evidence="3" type="ORF">PG996_013879</name>
</gene>
<dbReference type="Pfam" id="PF22939">
    <property type="entry name" value="WHD_GPIID"/>
    <property type="match status" value="1"/>
</dbReference>
<dbReference type="InterPro" id="IPR036770">
    <property type="entry name" value="Ankyrin_rpt-contain_sf"/>
</dbReference>
<keyword evidence="4" id="KW-1185">Reference proteome</keyword>
<evidence type="ECO:0000256" key="1">
    <source>
        <dbReference type="PROSITE-ProRule" id="PRU00023"/>
    </source>
</evidence>
<accession>A0ABR1TIP6</accession>
<feature type="domain" description="GPI inositol-deacylase winged helix" evidence="2">
    <location>
        <begin position="360"/>
        <end position="434"/>
    </location>
</feature>
<dbReference type="Proteomes" id="UP001446871">
    <property type="component" value="Unassembled WGS sequence"/>
</dbReference>
<feature type="repeat" description="ANK" evidence="1">
    <location>
        <begin position="517"/>
        <end position="549"/>
    </location>
</feature>
<dbReference type="PANTHER" id="PTHR10039:SF15">
    <property type="entry name" value="NACHT DOMAIN-CONTAINING PROTEIN"/>
    <property type="match status" value="1"/>
</dbReference>
<evidence type="ECO:0000313" key="4">
    <source>
        <dbReference type="Proteomes" id="UP001446871"/>
    </source>
</evidence>
<evidence type="ECO:0000259" key="2">
    <source>
        <dbReference type="Pfam" id="PF22939"/>
    </source>
</evidence>
<dbReference type="PANTHER" id="PTHR10039">
    <property type="entry name" value="AMELOGENIN"/>
    <property type="match status" value="1"/>
</dbReference>
<dbReference type="PROSITE" id="PS50088">
    <property type="entry name" value="ANK_REPEAT"/>
    <property type="match status" value="1"/>
</dbReference>
<organism evidence="3 4">
    <name type="scientific">Apiospora saccharicola</name>
    <dbReference type="NCBI Taxonomy" id="335842"/>
    <lineage>
        <taxon>Eukaryota</taxon>
        <taxon>Fungi</taxon>
        <taxon>Dikarya</taxon>
        <taxon>Ascomycota</taxon>
        <taxon>Pezizomycotina</taxon>
        <taxon>Sordariomycetes</taxon>
        <taxon>Xylariomycetidae</taxon>
        <taxon>Amphisphaeriales</taxon>
        <taxon>Apiosporaceae</taxon>
        <taxon>Apiospora</taxon>
    </lineage>
</organism>
<dbReference type="PROSITE" id="PS50297">
    <property type="entry name" value="ANK_REP_REGION"/>
    <property type="match status" value="1"/>
</dbReference>
<sequence length="657" mass="73565">MSLGFGIGDFIAVGRLAQRVRKDFSGAPEQFQQISSEVRSLTIVIGVSTPIEDMSVSQIADLAEILEGCRQVLETITAKLNQYCEFSTGGQSHARSAKRAWKRLKWEPDDIRDLRSQITSNIALLNSYVQRITLERTLSVNANVVKLVDWQDDQRHQTILEWLMPADMDDAKLAEGMIKREPGTGQWFFECAEYQQWMSTRGTLQTFHEFSLWLMPSTSVTYCRSQFITELKSIQADLGANIVVTSRFIPEIESQFEDAFRVEVRASELDIRQYLDAKIPYIEGYVSRHKELHDEIKQSIIDCVDGMFLLALLHLDSLGGKSRVKAVRTALGSLAKGSNAYDDAYKNAMTRINGQVQDQRELTLQTLSWIVCARRPLKPEELRHALGVEMGESDIDEDNLPDLRDVLSSFCGLVKIDAESDVVRLVHYTTQQYFERTQETWFPHAQPEITKVCLTYLKFDVFDSAAFFGLHEAIYDLMDQIEETAPGVTLSAHVENQEVVRLLLKSSTKVDGGNQPRSATPLLRAGRNEVAPLVRLILENGADIDSRSIIRLLIEKGASIDSRNVKGAEAIAGTVSKRFSAVETEDLVVKRAYQNVMQPFSEICATVGEKSESCWSLLSMAGIKGNKAIVDVLLSDDAESVKGCKDGSGLRKLSDLD</sequence>
<evidence type="ECO:0000313" key="3">
    <source>
        <dbReference type="EMBL" id="KAK8045815.1"/>
    </source>
</evidence>